<dbReference type="GO" id="GO:0004867">
    <property type="term" value="F:serine-type endopeptidase inhibitor activity"/>
    <property type="evidence" value="ECO:0007669"/>
    <property type="project" value="InterPro"/>
</dbReference>
<dbReference type="Proteomes" id="UP000821837">
    <property type="component" value="Unassembled WGS sequence"/>
</dbReference>
<reference evidence="3" key="2">
    <citation type="submission" date="2021-09" db="EMBL/GenBank/DDBJ databases">
        <authorList>
            <person name="Jia N."/>
            <person name="Wang J."/>
            <person name="Shi W."/>
            <person name="Du L."/>
            <person name="Sun Y."/>
            <person name="Zhan W."/>
            <person name="Jiang J."/>
            <person name="Wang Q."/>
            <person name="Zhang B."/>
            <person name="Ji P."/>
            <person name="Sakyi L.B."/>
            <person name="Cui X."/>
            <person name="Yuan T."/>
            <person name="Jiang B."/>
            <person name="Yang W."/>
            <person name="Lam T.T.-Y."/>
            <person name="Chang Q."/>
            <person name="Ding S."/>
            <person name="Wang X."/>
            <person name="Zhu J."/>
            <person name="Ruan X."/>
            <person name="Zhao L."/>
            <person name="Wei J."/>
            <person name="Que T."/>
            <person name="Du C."/>
            <person name="Cheng J."/>
            <person name="Dai P."/>
            <person name="Han X."/>
            <person name="Huang E."/>
            <person name="Gao Y."/>
            <person name="Liu J."/>
            <person name="Shao H."/>
            <person name="Ye R."/>
            <person name="Li L."/>
            <person name="Wei W."/>
            <person name="Wang X."/>
            <person name="Wang C."/>
            <person name="Huo Q."/>
            <person name="Li W."/>
            <person name="Guo W."/>
            <person name="Chen H."/>
            <person name="Chen S."/>
            <person name="Zhou L."/>
            <person name="Zhou L."/>
            <person name="Ni X."/>
            <person name="Tian J."/>
            <person name="Zhou Y."/>
            <person name="Sheng Y."/>
            <person name="Liu T."/>
            <person name="Pan Y."/>
            <person name="Xia L."/>
            <person name="Li J."/>
            <person name="Zhao F."/>
            <person name="Cao W."/>
        </authorList>
    </citation>
    <scope>NUCLEOTIDE SEQUENCE</scope>
    <source>
        <strain evidence="3">Rsan-2018</strain>
        <tissue evidence="3">Larvae</tissue>
    </source>
</reference>
<reference evidence="3" key="1">
    <citation type="journal article" date="2020" name="Cell">
        <title>Large-Scale Comparative Analyses of Tick Genomes Elucidate Their Genetic Diversity and Vector Capacities.</title>
        <authorList>
            <consortium name="Tick Genome and Microbiome Consortium (TIGMIC)"/>
            <person name="Jia N."/>
            <person name="Wang J."/>
            <person name="Shi W."/>
            <person name="Du L."/>
            <person name="Sun Y."/>
            <person name="Zhan W."/>
            <person name="Jiang J.F."/>
            <person name="Wang Q."/>
            <person name="Zhang B."/>
            <person name="Ji P."/>
            <person name="Bell-Sakyi L."/>
            <person name="Cui X.M."/>
            <person name="Yuan T.T."/>
            <person name="Jiang B.G."/>
            <person name="Yang W.F."/>
            <person name="Lam T.T."/>
            <person name="Chang Q.C."/>
            <person name="Ding S.J."/>
            <person name="Wang X.J."/>
            <person name="Zhu J.G."/>
            <person name="Ruan X.D."/>
            <person name="Zhao L."/>
            <person name="Wei J.T."/>
            <person name="Ye R.Z."/>
            <person name="Que T.C."/>
            <person name="Du C.H."/>
            <person name="Zhou Y.H."/>
            <person name="Cheng J.X."/>
            <person name="Dai P.F."/>
            <person name="Guo W.B."/>
            <person name="Han X.H."/>
            <person name="Huang E.J."/>
            <person name="Li L.F."/>
            <person name="Wei W."/>
            <person name="Gao Y.C."/>
            <person name="Liu J.Z."/>
            <person name="Shao H.Z."/>
            <person name="Wang X."/>
            <person name="Wang C.C."/>
            <person name="Yang T.C."/>
            <person name="Huo Q.B."/>
            <person name="Li W."/>
            <person name="Chen H.Y."/>
            <person name="Chen S.E."/>
            <person name="Zhou L.G."/>
            <person name="Ni X.B."/>
            <person name="Tian J.H."/>
            <person name="Sheng Y."/>
            <person name="Liu T."/>
            <person name="Pan Y.S."/>
            <person name="Xia L.Y."/>
            <person name="Li J."/>
            <person name="Zhao F."/>
            <person name="Cao W.C."/>
        </authorList>
    </citation>
    <scope>NUCLEOTIDE SEQUENCE</scope>
    <source>
        <strain evidence="3">Rsan-2018</strain>
    </source>
</reference>
<keyword evidence="4" id="KW-1185">Reference proteome</keyword>
<organism evidence="3 4">
    <name type="scientific">Rhipicephalus sanguineus</name>
    <name type="common">Brown dog tick</name>
    <name type="synonym">Ixodes sanguineus</name>
    <dbReference type="NCBI Taxonomy" id="34632"/>
    <lineage>
        <taxon>Eukaryota</taxon>
        <taxon>Metazoa</taxon>
        <taxon>Ecdysozoa</taxon>
        <taxon>Arthropoda</taxon>
        <taxon>Chelicerata</taxon>
        <taxon>Arachnida</taxon>
        <taxon>Acari</taxon>
        <taxon>Parasitiformes</taxon>
        <taxon>Ixodida</taxon>
        <taxon>Ixodoidea</taxon>
        <taxon>Ixodidae</taxon>
        <taxon>Rhipicephalinae</taxon>
        <taxon>Rhipicephalus</taxon>
        <taxon>Rhipicephalus</taxon>
    </lineage>
</organism>
<evidence type="ECO:0000256" key="1">
    <source>
        <dbReference type="SAM" id="MobiDB-lite"/>
    </source>
</evidence>
<feature type="transmembrane region" description="Helical" evidence="2">
    <location>
        <begin position="131"/>
        <end position="155"/>
    </location>
</feature>
<sequence length="455" mass="48771">MIVPNLAAAGGPKKAQPPFPTLTIPEASKNSAPETDTVSGVSLTIGAVSSFTARESCRSASHTSECSSLAPYWIPEEIKHYFRHRHSEEDDSSRKTDVALREIGLQRELPTIDDSNWSGRAATCCRNPRHALVAVMAVTAGALLAVLLAAVMAEFHVTLPGSRSRAGGVAAPGENSAAAQGEAGHGDFLMPTPKHENKRYKEAATPEEIHSARPHEAQEATVSAAVEEAMPGQEDATQMHSAALGGYRASGVAGLDKTRNTSCDRPAFRFCSGGPAEFYYNGTRQACMMLTPDGAGLCNRGQNRFTSLESCGQACVDGLEPAPECYEKAVFAECEARDVVDAWWWYLEGKGCRHWRFPRGHCPDGGDVFPTSLECVQRCVDAKGREPPCVAPKGVACDLKHLRFGYIADASPRGSGARRCRQLPSAGGEVKIQHCLAGANKFPTLEACQRRCVQA</sequence>
<comment type="caution">
    <text evidence="3">The sequence shown here is derived from an EMBL/GenBank/DDBJ whole genome shotgun (WGS) entry which is preliminary data.</text>
</comment>
<dbReference type="InterPro" id="IPR036880">
    <property type="entry name" value="Kunitz_BPTI_sf"/>
</dbReference>
<dbReference type="SUPFAM" id="SSF57362">
    <property type="entry name" value="BPTI-like"/>
    <property type="match status" value="1"/>
</dbReference>
<dbReference type="EMBL" id="JABSTV010001248">
    <property type="protein sequence ID" value="KAH7967948.1"/>
    <property type="molecule type" value="Genomic_DNA"/>
</dbReference>
<dbReference type="VEuPathDB" id="VectorBase:RSAN_031013"/>
<accession>A0A9D4T2V0</accession>
<evidence type="ECO:0000313" key="3">
    <source>
        <dbReference type="EMBL" id="KAH7967948.1"/>
    </source>
</evidence>
<dbReference type="AlphaFoldDB" id="A0A9D4T2V0"/>
<feature type="region of interest" description="Disordered" evidence="1">
    <location>
        <begin position="162"/>
        <end position="188"/>
    </location>
</feature>
<evidence type="ECO:0000313" key="4">
    <source>
        <dbReference type="Proteomes" id="UP000821837"/>
    </source>
</evidence>
<gene>
    <name evidence="3" type="ORF">HPB52_004259</name>
</gene>
<protein>
    <submittedName>
        <fullName evidence="3">Uncharacterized protein</fullName>
    </submittedName>
</protein>
<dbReference type="Gene3D" id="4.10.410.10">
    <property type="entry name" value="Pancreatic trypsin inhibitor Kunitz domain"/>
    <property type="match status" value="2"/>
</dbReference>
<evidence type="ECO:0000256" key="2">
    <source>
        <dbReference type="SAM" id="Phobius"/>
    </source>
</evidence>
<keyword evidence="2" id="KW-1133">Transmembrane helix</keyword>
<proteinExistence type="predicted"/>
<name>A0A9D4T2V0_RHISA</name>
<keyword evidence="2" id="KW-0472">Membrane</keyword>
<keyword evidence="2" id="KW-0812">Transmembrane</keyword>
<feature type="region of interest" description="Disordered" evidence="1">
    <location>
        <begin position="1"/>
        <end position="21"/>
    </location>
</feature>